<dbReference type="GO" id="GO:0020037">
    <property type="term" value="F:heme binding"/>
    <property type="evidence" value="ECO:0007669"/>
    <property type="project" value="InterPro"/>
</dbReference>
<sequence length="370" mass="42364">MAANSSTSDLGSRKYVHWNAPGVEKVPPGEAEDVQAIADMINTMQKAQYNNHRHMYGGTHARTQGIVKGELVVEEVPPHLAQTLFSKPAKYPIAMRYSTEPGDPALDDRIPQPRGLGMKVFNVPGEMFEVGKDFDTQDIEFNSTPALELADAKTTKEIFELRIKYGGNKEELYKHLEARKDTELQKSRDEVPNIHLESTRMYSQTAYRYGDYVAKYSLVPSSETQKKLYNEVVKPDSHPDHILSDWLKEFYANHEAEYLFQVQLLENLDDQPVEYAGAAWDEEKYPWQTVGKVVVPKQDSFIPVRKAFWEDHVRMDPWHGLKSFQPLGSPNRLRRVIYPASSELRRQINGRRQINVTDIKQIPDGGFIDV</sequence>
<evidence type="ECO:0000313" key="2">
    <source>
        <dbReference type="Proteomes" id="UP000469558"/>
    </source>
</evidence>
<keyword evidence="2" id="KW-1185">Reference proteome</keyword>
<organism evidence="1 2">
    <name type="scientific">Lachnellula suecica</name>
    <dbReference type="NCBI Taxonomy" id="602035"/>
    <lineage>
        <taxon>Eukaryota</taxon>
        <taxon>Fungi</taxon>
        <taxon>Dikarya</taxon>
        <taxon>Ascomycota</taxon>
        <taxon>Pezizomycotina</taxon>
        <taxon>Leotiomycetes</taxon>
        <taxon>Helotiales</taxon>
        <taxon>Lachnaceae</taxon>
        <taxon>Lachnellula</taxon>
    </lineage>
</organism>
<dbReference type="PANTHER" id="PTHR36195:SF4">
    <property type="entry name" value="DOMAIN PROTEIN, PUTATIVE (AFU_ORTHOLOGUE AFUA_5G01990)-RELATED"/>
    <property type="match status" value="1"/>
</dbReference>
<comment type="caution">
    <text evidence="1">The sequence shown here is derived from an EMBL/GenBank/DDBJ whole genome shotgun (WGS) entry which is preliminary data.</text>
</comment>
<protein>
    <recommendedName>
        <fullName evidence="3">Catalase</fullName>
    </recommendedName>
</protein>
<dbReference type="Proteomes" id="UP000469558">
    <property type="component" value="Unassembled WGS sequence"/>
</dbReference>
<accession>A0A8T9C9M5</accession>
<gene>
    <name evidence="1" type="ORF">LSUE1_G004460</name>
</gene>
<dbReference type="PANTHER" id="PTHR36195">
    <property type="entry name" value="DOMAIN PROTEIN, PUTATIVE (AFU_ORTHOLOGUE AFUA_5G01990)-RELATED-RELATED"/>
    <property type="match status" value="1"/>
</dbReference>
<reference evidence="1 2" key="1">
    <citation type="submission" date="2018-05" db="EMBL/GenBank/DDBJ databases">
        <title>Genome sequencing and assembly of the regulated plant pathogen Lachnellula willkommii and related sister species for the development of diagnostic species identification markers.</title>
        <authorList>
            <person name="Giroux E."/>
            <person name="Bilodeau G."/>
        </authorList>
    </citation>
    <scope>NUCLEOTIDE SEQUENCE [LARGE SCALE GENOMIC DNA]</scope>
    <source>
        <strain evidence="1 2">CBS 268.59</strain>
    </source>
</reference>
<dbReference type="AlphaFoldDB" id="A0A8T9C9M5"/>
<dbReference type="InterPro" id="IPR020835">
    <property type="entry name" value="Catalase_sf"/>
</dbReference>
<dbReference type="SUPFAM" id="SSF56634">
    <property type="entry name" value="Heme-dependent catalase-like"/>
    <property type="match status" value="1"/>
</dbReference>
<dbReference type="EMBL" id="QGMK01000675">
    <property type="protein sequence ID" value="TVY80484.1"/>
    <property type="molecule type" value="Genomic_DNA"/>
</dbReference>
<evidence type="ECO:0000313" key="1">
    <source>
        <dbReference type="EMBL" id="TVY80484.1"/>
    </source>
</evidence>
<proteinExistence type="predicted"/>
<evidence type="ECO:0008006" key="3">
    <source>
        <dbReference type="Google" id="ProtNLM"/>
    </source>
</evidence>
<dbReference type="OrthoDB" id="3358373at2759"/>
<dbReference type="Gene3D" id="2.40.180.10">
    <property type="entry name" value="Catalase core domain"/>
    <property type="match status" value="1"/>
</dbReference>
<name>A0A8T9C9M5_9HELO</name>